<protein>
    <submittedName>
        <fullName evidence="1">Uncharacterized protein</fullName>
    </submittedName>
</protein>
<organism evidence="1 2">
    <name type="scientific">Actinoallomurus liliacearum</name>
    <dbReference type="NCBI Taxonomy" id="1080073"/>
    <lineage>
        <taxon>Bacteria</taxon>
        <taxon>Bacillati</taxon>
        <taxon>Actinomycetota</taxon>
        <taxon>Actinomycetes</taxon>
        <taxon>Streptosporangiales</taxon>
        <taxon>Thermomonosporaceae</taxon>
        <taxon>Actinoallomurus</taxon>
    </lineage>
</organism>
<gene>
    <name evidence="1" type="ORF">GCM10023195_87000</name>
</gene>
<keyword evidence="2" id="KW-1185">Reference proteome</keyword>
<evidence type="ECO:0000313" key="1">
    <source>
        <dbReference type="EMBL" id="GAA4619258.1"/>
    </source>
</evidence>
<comment type="caution">
    <text evidence="1">The sequence shown here is derived from an EMBL/GenBank/DDBJ whole genome shotgun (WGS) entry which is preliminary data.</text>
</comment>
<reference evidence="2" key="1">
    <citation type="journal article" date="2019" name="Int. J. Syst. Evol. Microbiol.">
        <title>The Global Catalogue of Microorganisms (GCM) 10K type strain sequencing project: providing services to taxonomists for standard genome sequencing and annotation.</title>
        <authorList>
            <consortium name="The Broad Institute Genomics Platform"/>
            <consortium name="The Broad Institute Genome Sequencing Center for Infectious Disease"/>
            <person name="Wu L."/>
            <person name="Ma J."/>
        </authorList>
    </citation>
    <scope>NUCLEOTIDE SEQUENCE [LARGE SCALE GENOMIC DNA]</scope>
    <source>
        <strain evidence="2">JCM 17938</strain>
    </source>
</reference>
<proteinExistence type="predicted"/>
<dbReference type="Proteomes" id="UP001500212">
    <property type="component" value="Unassembled WGS sequence"/>
</dbReference>
<name>A0ABP8U223_9ACTN</name>
<dbReference type="EMBL" id="BAABHJ010000040">
    <property type="protein sequence ID" value="GAA4619258.1"/>
    <property type="molecule type" value="Genomic_DNA"/>
</dbReference>
<sequence length="59" mass="6800">MADGTPHHSNVRGVPLWRRQDEPCYVATRDTNQLLFIDAALARFDRMSGDELHQFISSR</sequence>
<accession>A0ABP8U223</accession>
<evidence type="ECO:0000313" key="2">
    <source>
        <dbReference type="Proteomes" id="UP001500212"/>
    </source>
</evidence>